<feature type="non-terminal residue" evidence="2">
    <location>
        <position position="129"/>
    </location>
</feature>
<keyword evidence="2" id="KW-0645">Protease</keyword>
<proteinExistence type="predicted"/>
<gene>
    <name evidence="2" type="ORF">AVDCRST_MAG31-775</name>
</gene>
<dbReference type="AlphaFoldDB" id="A0A6J4SXA0"/>
<dbReference type="GO" id="GO:0006508">
    <property type="term" value="P:proteolysis"/>
    <property type="evidence" value="ECO:0007669"/>
    <property type="project" value="UniProtKB-KW"/>
</dbReference>
<reference evidence="2" key="1">
    <citation type="submission" date="2020-02" db="EMBL/GenBank/DDBJ databases">
        <authorList>
            <person name="Meier V. D."/>
        </authorList>
    </citation>
    <scope>NUCLEOTIDE SEQUENCE</scope>
    <source>
        <strain evidence="2">AVDCRST_MAG31</strain>
    </source>
</reference>
<evidence type="ECO:0000256" key="1">
    <source>
        <dbReference type="SAM" id="MobiDB-lite"/>
    </source>
</evidence>
<sequence length="129" mass="14051">PAGRHRVHRPGGFDGQLPAGGRRAGHAGRADQQPHHGAPALRRRAGHGVGHRDSGARDPAHAHAAELALCEVHRSGYRGDRKGDGPRQVPGSRRGQGVRPYRRGVREAPRCGGGRGKRRSDRQRRRSRM</sequence>
<name>A0A6J4SXA0_9SPHN</name>
<feature type="non-terminal residue" evidence="2">
    <location>
        <position position="1"/>
    </location>
</feature>
<feature type="region of interest" description="Disordered" evidence="1">
    <location>
        <begin position="76"/>
        <end position="129"/>
    </location>
</feature>
<dbReference type="EMBL" id="CADCWA010000050">
    <property type="protein sequence ID" value="CAA9507636.1"/>
    <property type="molecule type" value="Genomic_DNA"/>
</dbReference>
<dbReference type="EC" id="3.4.21.92" evidence="2"/>
<evidence type="ECO:0000313" key="2">
    <source>
        <dbReference type="EMBL" id="CAA9507636.1"/>
    </source>
</evidence>
<feature type="compositionally biased region" description="Basic residues" evidence="1">
    <location>
        <begin position="115"/>
        <end position="129"/>
    </location>
</feature>
<accession>A0A6J4SXA0</accession>
<feature type="compositionally biased region" description="Basic and acidic residues" evidence="1">
    <location>
        <begin position="50"/>
        <end position="62"/>
    </location>
</feature>
<feature type="region of interest" description="Disordered" evidence="1">
    <location>
        <begin position="1"/>
        <end position="62"/>
    </location>
</feature>
<keyword evidence="2" id="KW-0378">Hydrolase</keyword>
<feature type="compositionally biased region" description="Basic and acidic residues" evidence="1">
    <location>
        <begin position="76"/>
        <end position="85"/>
    </location>
</feature>
<protein>
    <submittedName>
        <fullName evidence="2">ATP-dependent Clp protease proteolytic subunit</fullName>
        <ecNumber evidence="2">3.4.21.92</ecNumber>
    </submittedName>
</protein>
<organism evidence="2">
    <name type="scientific">uncultured Sphingomonas sp</name>
    <dbReference type="NCBI Taxonomy" id="158754"/>
    <lineage>
        <taxon>Bacteria</taxon>
        <taxon>Pseudomonadati</taxon>
        <taxon>Pseudomonadota</taxon>
        <taxon>Alphaproteobacteria</taxon>
        <taxon>Sphingomonadales</taxon>
        <taxon>Sphingomonadaceae</taxon>
        <taxon>Sphingomonas</taxon>
        <taxon>environmental samples</taxon>
    </lineage>
</organism>
<dbReference type="GO" id="GO:0004252">
    <property type="term" value="F:serine-type endopeptidase activity"/>
    <property type="evidence" value="ECO:0007669"/>
    <property type="project" value="UniProtKB-EC"/>
</dbReference>